<dbReference type="InterPro" id="IPR025968">
    <property type="entry name" value="YwqJ_deaminase"/>
</dbReference>
<name>A0A7K0CSA9_9ACTN</name>
<comment type="caution">
    <text evidence="1">The sequence shown here is derived from an EMBL/GenBank/DDBJ whole genome shotgun (WGS) entry which is preliminary data.</text>
</comment>
<dbReference type="OrthoDB" id="3872283at2"/>
<evidence type="ECO:0000313" key="2">
    <source>
        <dbReference type="Proteomes" id="UP000466345"/>
    </source>
</evidence>
<accession>A0A7K0CSA9</accession>
<dbReference type="Proteomes" id="UP000466345">
    <property type="component" value="Unassembled WGS sequence"/>
</dbReference>
<gene>
    <name evidence="1" type="ORF">SRB5_65390</name>
</gene>
<dbReference type="Pfam" id="PF14431">
    <property type="entry name" value="YwqJ-deaminase"/>
    <property type="match status" value="1"/>
</dbReference>
<sequence length="127" mass="13216">MTDALPTTASSLLVRGAVHSMTSLTGPGEPELHPLVRAFLDALPPAEREPFAAYCSETALVSDQLWALDEAGAAPATLADARPHFAGAVIVSRKIREQGDPEHGTNAPVCRTCAALLDTLGVEVMAA</sequence>
<dbReference type="EMBL" id="WEGJ01000052">
    <property type="protein sequence ID" value="MQY16341.1"/>
    <property type="molecule type" value="Genomic_DNA"/>
</dbReference>
<protein>
    <recommendedName>
        <fullName evidence="3">YwqJ-like deaminase</fullName>
    </recommendedName>
</protein>
<keyword evidence="2" id="KW-1185">Reference proteome</keyword>
<evidence type="ECO:0000313" key="1">
    <source>
        <dbReference type="EMBL" id="MQY16341.1"/>
    </source>
</evidence>
<organism evidence="1 2">
    <name type="scientific">Streptomyces smaragdinus</name>
    <dbReference type="NCBI Taxonomy" id="2585196"/>
    <lineage>
        <taxon>Bacteria</taxon>
        <taxon>Bacillati</taxon>
        <taxon>Actinomycetota</taxon>
        <taxon>Actinomycetes</taxon>
        <taxon>Kitasatosporales</taxon>
        <taxon>Streptomycetaceae</taxon>
        <taxon>Streptomyces</taxon>
    </lineage>
</organism>
<dbReference type="AlphaFoldDB" id="A0A7K0CSA9"/>
<reference evidence="1 2" key="1">
    <citation type="submission" date="2019-10" db="EMBL/GenBank/DDBJ databases">
        <title>Streptomyces smaragdinus sp. nov. and Streptomyces fabii sp. nov., isolated from the gut of fungus growing-termite Macrotermes natalensis.</title>
        <authorList>
            <person name="Schwitalla J."/>
            <person name="Benndorf R."/>
            <person name="Martin K."/>
            <person name="De Beer W."/>
            <person name="Kaster A.-K."/>
            <person name="Vollmers J."/>
            <person name="Poulsen M."/>
            <person name="Beemelmanns C."/>
        </authorList>
    </citation>
    <scope>NUCLEOTIDE SEQUENCE [LARGE SCALE GENOMIC DNA]</scope>
    <source>
        <strain evidence="1 2">RB5</strain>
    </source>
</reference>
<proteinExistence type="predicted"/>
<evidence type="ECO:0008006" key="3">
    <source>
        <dbReference type="Google" id="ProtNLM"/>
    </source>
</evidence>
<dbReference type="RefSeq" id="WP_153457118.1">
    <property type="nucleotide sequence ID" value="NZ_WEGJ01000052.1"/>
</dbReference>